<dbReference type="AlphaFoldDB" id="A0A8T0QNE6"/>
<comment type="caution">
    <text evidence="1">The sequence shown here is derived from an EMBL/GenBank/DDBJ whole genome shotgun (WGS) entry which is preliminary data.</text>
</comment>
<gene>
    <name evidence="1" type="ORF">PVAP13_7KG209565</name>
</gene>
<evidence type="ECO:0000313" key="1">
    <source>
        <dbReference type="EMBL" id="KAG2572916.1"/>
    </source>
</evidence>
<evidence type="ECO:0000313" key="2">
    <source>
        <dbReference type="Proteomes" id="UP000823388"/>
    </source>
</evidence>
<organism evidence="1 2">
    <name type="scientific">Panicum virgatum</name>
    <name type="common">Blackwell switchgrass</name>
    <dbReference type="NCBI Taxonomy" id="38727"/>
    <lineage>
        <taxon>Eukaryota</taxon>
        <taxon>Viridiplantae</taxon>
        <taxon>Streptophyta</taxon>
        <taxon>Embryophyta</taxon>
        <taxon>Tracheophyta</taxon>
        <taxon>Spermatophyta</taxon>
        <taxon>Magnoliopsida</taxon>
        <taxon>Liliopsida</taxon>
        <taxon>Poales</taxon>
        <taxon>Poaceae</taxon>
        <taxon>PACMAD clade</taxon>
        <taxon>Panicoideae</taxon>
        <taxon>Panicodae</taxon>
        <taxon>Paniceae</taxon>
        <taxon>Panicinae</taxon>
        <taxon>Panicum</taxon>
        <taxon>Panicum sect. Hiantes</taxon>
    </lineage>
</organism>
<sequence length="191" mass="20587">MGAGWLRVLPAPAQHGHVRGSAGPACQVAGDREQLRHQGGGGLHLHPGRLRLRHGHLRSGDPRVAWSVCITVVAACPSLDVLVDIVLSSYPPALAANGYGRPEQGPTGTESRHGVLPARSHHISVREGAFSLRSTRTTERVSSHSRFLMAWLAAGRHRRHSSAPTHKEKLHHVAAAPVRTRWHVVAVGNET</sequence>
<protein>
    <submittedName>
        <fullName evidence="1">Uncharacterized protein</fullName>
    </submittedName>
</protein>
<keyword evidence="2" id="KW-1185">Reference proteome</keyword>
<name>A0A8T0QNE6_PANVG</name>
<accession>A0A8T0QNE6</accession>
<proteinExistence type="predicted"/>
<dbReference type="EMBL" id="CM029049">
    <property type="protein sequence ID" value="KAG2572916.1"/>
    <property type="molecule type" value="Genomic_DNA"/>
</dbReference>
<dbReference type="Proteomes" id="UP000823388">
    <property type="component" value="Chromosome 7K"/>
</dbReference>
<reference evidence="1" key="1">
    <citation type="submission" date="2020-05" db="EMBL/GenBank/DDBJ databases">
        <title>WGS assembly of Panicum virgatum.</title>
        <authorList>
            <person name="Lovell J.T."/>
            <person name="Jenkins J."/>
            <person name="Shu S."/>
            <person name="Juenger T.E."/>
            <person name="Schmutz J."/>
        </authorList>
    </citation>
    <scope>NUCLEOTIDE SEQUENCE</scope>
    <source>
        <strain evidence="1">AP13</strain>
    </source>
</reference>